<dbReference type="STRING" id="1121001.SAMN02745857_02450"/>
<evidence type="ECO:0000313" key="2">
    <source>
        <dbReference type="Proteomes" id="UP000192761"/>
    </source>
</evidence>
<protein>
    <submittedName>
        <fullName evidence="1">Uncharacterized protein</fullName>
    </submittedName>
</protein>
<dbReference type="RefSeq" id="WP_084091087.1">
    <property type="nucleotide sequence ID" value="NZ_FWXD01000013.1"/>
</dbReference>
<keyword evidence="2" id="KW-1185">Reference proteome</keyword>
<evidence type="ECO:0000313" key="1">
    <source>
        <dbReference type="EMBL" id="SMC26322.1"/>
    </source>
</evidence>
<proteinExistence type="predicted"/>
<accession>A0A1W1XR33</accession>
<gene>
    <name evidence="1" type="ORF">SAMN02745857_02450</name>
</gene>
<sequence length="110" mass="12513">MIAPEPYRSAYLAVVHQAILTSRWLAFRNQRLPQRLFARQHIAHIAALQDAIHVIVELLNQWERCDEPALRRNHLAAYDSRWVGKHADAVSLMALLESRLNTPATEAPAA</sequence>
<dbReference type="EMBL" id="FWXD01000013">
    <property type="protein sequence ID" value="SMC26322.1"/>
    <property type="molecule type" value="Genomic_DNA"/>
</dbReference>
<dbReference type="OrthoDB" id="9553915at2"/>
<reference evidence="1 2" key="1">
    <citation type="submission" date="2017-04" db="EMBL/GenBank/DDBJ databases">
        <authorList>
            <person name="Afonso C.L."/>
            <person name="Miller P.J."/>
            <person name="Scott M.A."/>
            <person name="Spackman E."/>
            <person name="Goraichik I."/>
            <person name="Dimitrov K.M."/>
            <person name="Suarez D.L."/>
            <person name="Swayne D.E."/>
        </authorList>
    </citation>
    <scope>NUCLEOTIDE SEQUENCE [LARGE SCALE GENOMIC DNA]</scope>
    <source>
        <strain evidence="1 2">DSM 23236</strain>
    </source>
</reference>
<dbReference type="Proteomes" id="UP000192761">
    <property type="component" value="Unassembled WGS sequence"/>
</dbReference>
<name>A0A1W1XR33_9NEIS</name>
<organism evidence="1 2">
    <name type="scientific">Andreprevotia lacus DSM 23236</name>
    <dbReference type="NCBI Taxonomy" id="1121001"/>
    <lineage>
        <taxon>Bacteria</taxon>
        <taxon>Pseudomonadati</taxon>
        <taxon>Pseudomonadota</taxon>
        <taxon>Betaproteobacteria</taxon>
        <taxon>Neisseriales</taxon>
        <taxon>Chitinibacteraceae</taxon>
        <taxon>Andreprevotia</taxon>
    </lineage>
</organism>
<dbReference type="AlphaFoldDB" id="A0A1W1XR33"/>